<protein>
    <submittedName>
        <fullName evidence="1">4604_t:CDS:1</fullName>
    </submittedName>
</protein>
<gene>
    <name evidence="1" type="ORF">SCALOS_LOCUS8446</name>
</gene>
<sequence>DSAAITNVIGQAKLLQIEDKLLQYINTFAKYYQGYSEELYALTLDLSEQDPFMRNEVKSAYNTKFTE</sequence>
<evidence type="ECO:0000313" key="2">
    <source>
        <dbReference type="Proteomes" id="UP000789860"/>
    </source>
</evidence>
<comment type="caution">
    <text evidence="1">The sequence shown here is derived from an EMBL/GenBank/DDBJ whole genome shotgun (WGS) entry which is preliminary data.</text>
</comment>
<accession>A0ACA9NB90</accession>
<dbReference type="Proteomes" id="UP000789860">
    <property type="component" value="Unassembled WGS sequence"/>
</dbReference>
<reference evidence="1" key="1">
    <citation type="submission" date="2021-06" db="EMBL/GenBank/DDBJ databases">
        <authorList>
            <person name="Kallberg Y."/>
            <person name="Tangrot J."/>
            <person name="Rosling A."/>
        </authorList>
    </citation>
    <scope>NUCLEOTIDE SEQUENCE</scope>
    <source>
        <strain evidence="1">AU212A</strain>
    </source>
</reference>
<organism evidence="1 2">
    <name type="scientific">Scutellospora calospora</name>
    <dbReference type="NCBI Taxonomy" id="85575"/>
    <lineage>
        <taxon>Eukaryota</taxon>
        <taxon>Fungi</taxon>
        <taxon>Fungi incertae sedis</taxon>
        <taxon>Mucoromycota</taxon>
        <taxon>Glomeromycotina</taxon>
        <taxon>Glomeromycetes</taxon>
        <taxon>Diversisporales</taxon>
        <taxon>Gigasporaceae</taxon>
        <taxon>Scutellospora</taxon>
    </lineage>
</organism>
<keyword evidence="2" id="KW-1185">Reference proteome</keyword>
<feature type="non-terminal residue" evidence="1">
    <location>
        <position position="67"/>
    </location>
</feature>
<name>A0ACA9NB90_9GLOM</name>
<proteinExistence type="predicted"/>
<evidence type="ECO:0000313" key="1">
    <source>
        <dbReference type="EMBL" id="CAG8644552.1"/>
    </source>
</evidence>
<feature type="non-terminal residue" evidence="1">
    <location>
        <position position="1"/>
    </location>
</feature>
<dbReference type="EMBL" id="CAJVPM010022326">
    <property type="protein sequence ID" value="CAG8644552.1"/>
    <property type="molecule type" value="Genomic_DNA"/>
</dbReference>